<name>A0A935PZT9_9PROT</name>
<protein>
    <submittedName>
        <fullName evidence="1">Uncharacterized protein</fullName>
    </submittedName>
</protein>
<evidence type="ECO:0000313" key="1">
    <source>
        <dbReference type="EMBL" id="MBK7675373.1"/>
    </source>
</evidence>
<dbReference type="EMBL" id="JADJMH010000009">
    <property type="protein sequence ID" value="MBK7675373.1"/>
    <property type="molecule type" value="Genomic_DNA"/>
</dbReference>
<accession>A0A935PZT9</accession>
<dbReference type="AlphaFoldDB" id="A0A935PZT9"/>
<sequence length="56" mass="5863">MAESHVVAAPITKRAELAGLIEQMRKNAIGVVHRLTRSGTLIPAGRDGLGTAWAVA</sequence>
<organism evidence="1 2">
    <name type="scientific">Candidatus Accumulibacter proximus</name>
    <dbReference type="NCBI Taxonomy" id="2954385"/>
    <lineage>
        <taxon>Bacteria</taxon>
        <taxon>Pseudomonadati</taxon>
        <taxon>Pseudomonadota</taxon>
        <taxon>Betaproteobacteria</taxon>
        <taxon>Candidatus Accumulibacter</taxon>
    </lineage>
</organism>
<proteinExistence type="predicted"/>
<gene>
    <name evidence="1" type="ORF">IPJ27_11785</name>
</gene>
<dbReference type="Proteomes" id="UP000697998">
    <property type="component" value="Unassembled WGS sequence"/>
</dbReference>
<reference evidence="1 2" key="1">
    <citation type="submission" date="2020-10" db="EMBL/GenBank/DDBJ databases">
        <title>Connecting structure to function with the recovery of over 1000 high-quality activated sludge metagenome-assembled genomes encoding full-length rRNA genes using long-read sequencing.</title>
        <authorList>
            <person name="Singleton C.M."/>
            <person name="Petriglieri F."/>
            <person name="Kristensen J.M."/>
            <person name="Kirkegaard R.H."/>
            <person name="Michaelsen T.Y."/>
            <person name="Andersen M.H."/>
            <person name="Karst S.M."/>
            <person name="Dueholm M.S."/>
            <person name="Nielsen P.H."/>
            <person name="Albertsen M."/>
        </authorList>
    </citation>
    <scope>NUCLEOTIDE SEQUENCE [LARGE SCALE GENOMIC DNA]</scope>
    <source>
        <strain evidence="1">EsbW_18-Q3-R4-48_BATAC.285</strain>
    </source>
</reference>
<comment type="caution">
    <text evidence="1">The sequence shown here is derived from an EMBL/GenBank/DDBJ whole genome shotgun (WGS) entry which is preliminary data.</text>
</comment>
<evidence type="ECO:0000313" key="2">
    <source>
        <dbReference type="Proteomes" id="UP000697998"/>
    </source>
</evidence>